<gene>
    <name evidence="2" type="ORF">METZ01_LOCUS45093</name>
</gene>
<dbReference type="AlphaFoldDB" id="A0A381RML3"/>
<dbReference type="InterPro" id="IPR001279">
    <property type="entry name" value="Metallo-B-lactamas"/>
</dbReference>
<dbReference type="SUPFAM" id="SSF56281">
    <property type="entry name" value="Metallo-hydrolase/oxidoreductase"/>
    <property type="match status" value="1"/>
</dbReference>
<dbReference type="SMART" id="SM00849">
    <property type="entry name" value="Lactamase_B"/>
    <property type="match status" value="1"/>
</dbReference>
<dbReference type="CDD" id="cd16278">
    <property type="entry name" value="metallo-hydrolase-like_MBL-fold"/>
    <property type="match status" value="1"/>
</dbReference>
<reference evidence="2" key="1">
    <citation type="submission" date="2018-05" db="EMBL/GenBank/DDBJ databases">
        <authorList>
            <person name="Lanie J.A."/>
            <person name="Ng W.-L."/>
            <person name="Kazmierczak K.M."/>
            <person name="Andrzejewski T.M."/>
            <person name="Davidsen T.M."/>
            <person name="Wayne K.J."/>
            <person name="Tettelin H."/>
            <person name="Glass J.I."/>
            <person name="Rusch D."/>
            <person name="Podicherti R."/>
            <person name="Tsui H.-C.T."/>
            <person name="Winkler M.E."/>
        </authorList>
    </citation>
    <scope>NUCLEOTIDE SEQUENCE</scope>
</reference>
<organism evidence="2">
    <name type="scientific">marine metagenome</name>
    <dbReference type="NCBI Taxonomy" id="408172"/>
    <lineage>
        <taxon>unclassified sequences</taxon>
        <taxon>metagenomes</taxon>
        <taxon>ecological metagenomes</taxon>
    </lineage>
</organism>
<sequence length="317" mass="33969">MPPAFLTEPTPPYGTVEQVSPMVGRLVADNPSRFTYHGTGTYLVGRPGGGELAVIDPGPDDRDHVEALLAVIGDRTVSHLLITHTHPDHSPAAAALADATGAPTYGFGPHPEAAVAAHRERVRRALDAGEEPESEDGEGGGDLAFTPTVQVGDGDVITGDGFTFEALHTPGHISNHLCFTLEEEQTLFTGDHVMGWSTTVIPAPDGNLSDYLANLRRLLDRPEQLYRPTHGPAITDPHPWVADLIAHRVERERQITAALAAGPRTIASLVSELYAHVDQELHRAAGGSVYAHLLDLARNGRADADPRPDPEAEWRLA</sequence>
<dbReference type="Pfam" id="PF00753">
    <property type="entry name" value="Lactamase_B"/>
    <property type="match status" value="1"/>
</dbReference>
<evidence type="ECO:0000313" key="2">
    <source>
        <dbReference type="EMBL" id="SUZ92239.1"/>
    </source>
</evidence>
<dbReference type="PANTHER" id="PTHR23131">
    <property type="entry name" value="ENDORIBONUCLEASE LACTB2"/>
    <property type="match status" value="1"/>
</dbReference>
<dbReference type="Pfam" id="PF17778">
    <property type="entry name" value="WHD_BLACT"/>
    <property type="match status" value="1"/>
</dbReference>
<evidence type="ECO:0000259" key="1">
    <source>
        <dbReference type="SMART" id="SM00849"/>
    </source>
</evidence>
<dbReference type="InterPro" id="IPR050662">
    <property type="entry name" value="Sec-metab_biosynth-thioest"/>
</dbReference>
<name>A0A381RML3_9ZZZZ</name>
<dbReference type="InterPro" id="IPR036866">
    <property type="entry name" value="RibonucZ/Hydroxyglut_hydro"/>
</dbReference>
<dbReference type="InterPro" id="IPR036388">
    <property type="entry name" value="WH-like_DNA-bd_sf"/>
</dbReference>
<protein>
    <recommendedName>
        <fullName evidence="1">Metallo-beta-lactamase domain-containing protein</fullName>
    </recommendedName>
</protein>
<proteinExistence type="predicted"/>
<dbReference type="InterPro" id="IPR041516">
    <property type="entry name" value="LACTB2_WH"/>
</dbReference>
<dbReference type="EMBL" id="UINC01002043">
    <property type="protein sequence ID" value="SUZ92239.1"/>
    <property type="molecule type" value="Genomic_DNA"/>
</dbReference>
<dbReference type="Gene3D" id="1.10.10.10">
    <property type="entry name" value="Winged helix-like DNA-binding domain superfamily/Winged helix DNA-binding domain"/>
    <property type="match status" value="1"/>
</dbReference>
<dbReference type="Gene3D" id="3.60.15.10">
    <property type="entry name" value="Ribonuclease Z/Hydroxyacylglutathione hydrolase-like"/>
    <property type="match status" value="1"/>
</dbReference>
<accession>A0A381RML3</accession>
<feature type="domain" description="Metallo-beta-lactamase" evidence="1">
    <location>
        <begin position="38"/>
        <end position="230"/>
    </location>
</feature>
<dbReference type="PANTHER" id="PTHR23131:SF0">
    <property type="entry name" value="ENDORIBONUCLEASE LACTB2"/>
    <property type="match status" value="1"/>
</dbReference>